<dbReference type="STRING" id="1314777.A0A164MJN9"/>
<proteinExistence type="predicted"/>
<keyword evidence="3" id="KW-1185">Reference proteome</keyword>
<dbReference type="PANTHER" id="PTHR37948:SF1">
    <property type="entry name" value="BLL5189 PROTEIN"/>
    <property type="match status" value="1"/>
</dbReference>
<dbReference type="EMBL" id="KV419469">
    <property type="protein sequence ID" value="KZS86776.1"/>
    <property type="molecule type" value="Genomic_DNA"/>
</dbReference>
<dbReference type="Proteomes" id="UP000076722">
    <property type="component" value="Unassembled WGS sequence"/>
</dbReference>
<name>A0A164MJN9_9AGAM</name>
<dbReference type="AlphaFoldDB" id="A0A164MJN9"/>
<organism evidence="2 3">
    <name type="scientific">Sistotremastrum niveocremeum HHB9708</name>
    <dbReference type="NCBI Taxonomy" id="1314777"/>
    <lineage>
        <taxon>Eukaryota</taxon>
        <taxon>Fungi</taxon>
        <taxon>Dikarya</taxon>
        <taxon>Basidiomycota</taxon>
        <taxon>Agaricomycotina</taxon>
        <taxon>Agaricomycetes</taxon>
        <taxon>Sistotremastrales</taxon>
        <taxon>Sistotremastraceae</taxon>
        <taxon>Sertulicium</taxon>
        <taxon>Sertulicium niveocremeum</taxon>
    </lineage>
</organism>
<dbReference type="OrthoDB" id="4850at2759"/>
<reference evidence="2 3" key="1">
    <citation type="journal article" date="2016" name="Mol. Biol. Evol.">
        <title>Comparative Genomics of Early-Diverging Mushroom-Forming Fungi Provides Insights into the Origins of Lignocellulose Decay Capabilities.</title>
        <authorList>
            <person name="Nagy L.G."/>
            <person name="Riley R."/>
            <person name="Tritt A."/>
            <person name="Adam C."/>
            <person name="Daum C."/>
            <person name="Floudas D."/>
            <person name="Sun H."/>
            <person name="Yadav J.S."/>
            <person name="Pangilinan J."/>
            <person name="Larsson K.H."/>
            <person name="Matsuura K."/>
            <person name="Barry K."/>
            <person name="Labutti K."/>
            <person name="Kuo R."/>
            <person name="Ohm R.A."/>
            <person name="Bhattacharya S.S."/>
            <person name="Shirouzu T."/>
            <person name="Yoshinaga Y."/>
            <person name="Martin F.M."/>
            <person name="Grigoriev I.V."/>
            <person name="Hibbett D.S."/>
        </authorList>
    </citation>
    <scope>NUCLEOTIDE SEQUENCE [LARGE SCALE GENOMIC DNA]</scope>
    <source>
        <strain evidence="2 3">HHB9708</strain>
    </source>
</reference>
<evidence type="ECO:0000313" key="3">
    <source>
        <dbReference type="Proteomes" id="UP000076722"/>
    </source>
</evidence>
<dbReference type="PANTHER" id="PTHR37948">
    <property type="entry name" value="ZGC:113208"/>
    <property type="match status" value="1"/>
</dbReference>
<evidence type="ECO:0000256" key="1">
    <source>
        <dbReference type="SAM" id="MobiDB-lite"/>
    </source>
</evidence>
<feature type="compositionally biased region" description="Polar residues" evidence="1">
    <location>
        <begin position="85"/>
        <end position="96"/>
    </location>
</feature>
<accession>A0A164MJN9</accession>
<sequence length="319" mass="36867">MGLSKYEREREARIQRNKEILASLEIKTLSGSIFEQEKKVVPKKRKSEPGPVIRGPRRKSIRLAKQNGENLDPEDDDINFLSPKTPASTSAQNSPQLRKLKPYPKKKTPLSANLIQSHDAEYQARLPNRGEDGTMHFEEPYSRFTPNLTPSEVIKLGSFGGTYFRQFYSHVLQSDIAPDYDEFPAEWFLGLRDDGTSFDPTIYMTQQKYDPDINNYGVKAGQSLEAWEKAGWVTEQDPRGWFQWYCRFYLGRRTADDERQIDRWLGVCGPTGRFKTALVKKIANQSASWNDRDISPVVRQTLQHWAYRLTEADYNAYLL</sequence>
<gene>
    <name evidence="2" type="ORF">SISNIDRAFT_553470</name>
</gene>
<evidence type="ECO:0000313" key="2">
    <source>
        <dbReference type="EMBL" id="KZS86776.1"/>
    </source>
</evidence>
<protein>
    <submittedName>
        <fullName evidence="2">Uncharacterized protein</fullName>
    </submittedName>
</protein>
<feature type="region of interest" description="Disordered" evidence="1">
    <location>
        <begin position="38"/>
        <end position="105"/>
    </location>
</feature>